<evidence type="ECO:0000256" key="4">
    <source>
        <dbReference type="ARBA" id="ARBA00022692"/>
    </source>
</evidence>
<evidence type="ECO:0000256" key="12">
    <source>
        <dbReference type="SAM" id="Phobius"/>
    </source>
</evidence>
<dbReference type="InterPro" id="IPR000297">
    <property type="entry name" value="PPIase_PpiC"/>
</dbReference>
<dbReference type="GO" id="GO:0003755">
    <property type="term" value="F:peptidyl-prolyl cis-trans isomerase activity"/>
    <property type="evidence" value="ECO:0007669"/>
    <property type="project" value="UniProtKB-KW"/>
</dbReference>
<gene>
    <name evidence="14" type="ORF">SAMN02745753_00402</name>
</gene>
<dbReference type="PROSITE" id="PS50198">
    <property type="entry name" value="PPIC_PPIASE_2"/>
    <property type="match status" value="1"/>
</dbReference>
<feature type="domain" description="PpiC" evidence="13">
    <location>
        <begin position="265"/>
        <end position="362"/>
    </location>
</feature>
<sequence length="607" mass="66928">MLQDIRDKSQGIVVKIIVGFIVVTFALFGVDALVTSFNSSDTVAEVDGVDITRTQMLQGAETQRRQLISMMGGQVNPALLEDNLLQRRALDELVQRVVLANQAKGLGLGVSDAQVNTYLLQAEQFQTNGQFDQNKYLNFIRSLGFTPLAFKERIKQDVLIQQPRNAIAGSEFVLPYQVDSVSKLQSQERTYDYVSFSLADESENTSVSDDELKAYYEANKENFKTPEQVKVNYVVISSSDFYGKVKITDAELQDAYQASISVLAQEERSASHILIETSDRSDDEAKKRLEEVEAKLKAGAKFADLAAKYSDDIGSNKDGGNLGYVEKGIMGSAFDDTLFSMKKGEVKSVKGQYGYHLIKLDDISKPDVPSFASKKEELQQKLREDKARDALLTAHEDITDLAYASDKLDAIAKEYGVDVLQSAYFGRDGGSDEVTSNPAVIAAAFGAPVLEDGQNSNLVELSDDQVVVLHLNDHKPEAFQSYEETKEQVASIVVQNKAVESLRAKAEKAKSASNTKWTSVKDAKRGQDEMTSLAFSLPHPDGKPVIEVKGLSNGDLALIRLNKVDAGNATVPDDQKLAYERYLNQTQATLSTQGQQDYLKNKAKIER</sequence>
<accession>A0A1M4TXF8</accession>
<evidence type="ECO:0000313" key="15">
    <source>
        <dbReference type="Proteomes" id="UP000184517"/>
    </source>
</evidence>
<dbReference type="RefSeq" id="WP_072838032.1">
    <property type="nucleotide sequence ID" value="NZ_FQVF01000002.1"/>
</dbReference>
<keyword evidence="4 12" id="KW-0812">Transmembrane</keyword>
<evidence type="ECO:0000259" key="13">
    <source>
        <dbReference type="PROSITE" id="PS50198"/>
    </source>
</evidence>
<dbReference type="SUPFAM" id="SSF54534">
    <property type="entry name" value="FKBP-like"/>
    <property type="match status" value="1"/>
</dbReference>
<comment type="similarity">
    <text evidence="8">Belongs to the PpiD chaperone family.</text>
</comment>
<dbReference type="PANTHER" id="PTHR47529:SF1">
    <property type="entry name" value="PERIPLASMIC CHAPERONE PPID"/>
    <property type="match status" value="1"/>
</dbReference>
<dbReference type="InterPro" id="IPR052029">
    <property type="entry name" value="PpiD_chaperone"/>
</dbReference>
<keyword evidence="3" id="KW-0997">Cell inner membrane</keyword>
<evidence type="ECO:0000256" key="8">
    <source>
        <dbReference type="ARBA" id="ARBA00038408"/>
    </source>
</evidence>
<keyword evidence="15" id="KW-1185">Reference proteome</keyword>
<keyword evidence="5 12" id="KW-1133">Transmembrane helix</keyword>
<dbReference type="Gene3D" id="3.10.50.40">
    <property type="match status" value="1"/>
</dbReference>
<dbReference type="PANTHER" id="PTHR47529">
    <property type="entry name" value="PEPTIDYL-PROLYL CIS-TRANS ISOMERASE D"/>
    <property type="match status" value="1"/>
</dbReference>
<evidence type="ECO:0000256" key="7">
    <source>
        <dbReference type="ARBA" id="ARBA00023186"/>
    </source>
</evidence>
<dbReference type="Proteomes" id="UP000184517">
    <property type="component" value="Unassembled WGS sequence"/>
</dbReference>
<keyword evidence="6 12" id="KW-0472">Membrane</keyword>
<evidence type="ECO:0000256" key="11">
    <source>
        <dbReference type="PROSITE-ProRule" id="PRU00278"/>
    </source>
</evidence>
<dbReference type="STRING" id="1122206.SAMN02745753_00402"/>
<comment type="subcellular location">
    <subcellularLocation>
        <location evidence="1">Cell inner membrane</location>
        <topology evidence="1">Single-pass type II membrane protein</topology>
        <orientation evidence="1">Periplasmic side</orientation>
    </subcellularLocation>
</comment>
<protein>
    <recommendedName>
        <fullName evidence="9">Periplasmic chaperone PpiD</fullName>
    </recommendedName>
    <alternativeName>
        <fullName evidence="10">Periplasmic folding chaperone</fullName>
    </alternativeName>
</protein>
<evidence type="ECO:0000256" key="9">
    <source>
        <dbReference type="ARBA" id="ARBA00040743"/>
    </source>
</evidence>
<dbReference type="InterPro" id="IPR023058">
    <property type="entry name" value="PPIase_PpiC_CS"/>
</dbReference>
<dbReference type="OrthoDB" id="9812372at2"/>
<dbReference type="Gene3D" id="1.10.4030.10">
    <property type="entry name" value="Porin chaperone SurA, peptide-binding domain"/>
    <property type="match status" value="1"/>
</dbReference>
<keyword evidence="2" id="KW-1003">Cell membrane</keyword>
<evidence type="ECO:0000256" key="3">
    <source>
        <dbReference type="ARBA" id="ARBA00022519"/>
    </source>
</evidence>
<evidence type="ECO:0000256" key="10">
    <source>
        <dbReference type="ARBA" id="ARBA00042775"/>
    </source>
</evidence>
<keyword evidence="11 14" id="KW-0413">Isomerase</keyword>
<keyword evidence="7" id="KW-0143">Chaperone</keyword>
<dbReference type="Pfam" id="PF13624">
    <property type="entry name" value="SurA_N_3"/>
    <property type="match status" value="1"/>
</dbReference>
<dbReference type="Pfam" id="PF13616">
    <property type="entry name" value="Rotamase_3"/>
    <property type="match status" value="1"/>
</dbReference>
<evidence type="ECO:0000256" key="1">
    <source>
        <dbReference type="ARBA" id="ARBA00004382"/>
    </source>
</evidence>
<evidence type="ECO:0000256" key="5">
    <source>
        <dbReference type="ARBA" id="ARBA00022989"/>
    </source>
</evidence>
<evidence type="ECO:0000313" key="14">
    <source>
        <dbReference type="EMBL" id="SHE49118.1"/>
    </source>
</evidence>
<evidence type="ECO:0000256" key="2">
    <source>
        <dbReference type="ARBA" id="ARBA00022475"/>
    </source>
</evidence>
<proteinExistence type="inferred from homology"/>
<dbReference type="InterPro" id="IPR027304">
    <property type="entry name" value="Trigger_fact/SurA_dom_sf"/>
</dbReference>
<dbReference type="GO" id="GO:0005886">
    <property type="term" value="C:plasma membrane"/>
    <property type="evidence" value="ECO:0007669"/>
    <property type="project" value="UniProtKB-SubCell"/>
</dbReference>
<organism evidence="14 15">
    <name type="scientific">Marinomonas polaris DSM 16579</name>
    <dbReference type="NCBI Taxonomy" id="1122206"/>
    <lineage>
        <taxon>Bacteria</taxon>
        <taxon>Pseudomonadati</taxon>
        <taxon>Pseudomonadota</taxon>
        <taxon>Gammaproteobacteria</taxon>
        <taxon>Oceanospirillales</taxon>
        <taxon>Oceanospirillaceae</taxon>
        <taxon>Marinomonas</taxon>
    </lineage>
</organism>
<dbReference type="InterPro" id="IPR046357">
    <property type="entry name" value="PPIase_dom_sf"/>
</dbReference>
<name>A0A1M4TXF8_9GAMM</name>
<reference evidence="15" key="1">
    <citation type="submission" date="2016-11" db="EMBL/GenBank/DDBJ databases">
        <authorList>
            <person name="Varghese N."/>
            <person name="Submissions S."/>
        </authorList>
    </citation>
    <scope>NUCLEOTIDE SEQUENCE [LARGE SCALE GENOMIC DNA]</scope>
    <source>
        <strain evidence="15">DSM 16579</strain>
    </source>
</reference>
<evidence type="ECO:0000256" key="6">
    <source>
        <dbReference type="ARBA" id="ARBA00023136"/>
    </source>
</evidence>
<feature type="transmembrane region" description="Helical" evidence="12">
    <location>
        <begin position="12"/>
        <end position="30"/>
    </location>
</feature>
<dbReference type="PROSITE" id="PS01096">
    <property type="entry name" value="PPIC_PPIASE_1"/>
    <property type="match status" value="1"/>
</dbReference>
<dbReference type="AlphaFoldDB" id="A0A1M4TXF8"/>
<keyword evidence="11" id="KW-0697">Rotamase</keyword>
<dbReference type="SUPFAM" id="SSF109998">
    <property type="entry name" value="Triger factor/SurA peptide-binding domain-like"/>
    <property type="match status" value="1"/>
</dbReference>
<dbReference type="EMBL" id="FQVF01000002">
    <property type="protein sequence ID" value="SHE49118.1"/>
    <property type="molecule type" value="Genomic_DNA"/>
</dbReference>